<keyword evidence="1" id="KW-0238">DNA-binding</keyword>
<evidence type="ECO:0000256" key="2">
    <source>
        <dbReference type="SAM" id="Coils"/>
    </source>
</evidence>
<dbReference type="PANTHER" id="PTHR46558">
    <property type="entry name" value="TRACRIPTIONAL REGULATORY PROTEIN-RELATED-RELATED"/>
    <property type="match status" value="1"/>
</dbReference>
<reference evidence="4 5" key="1">
    <citation type="submission" date="2016-11" db="EMBL/GenBank/DDBJ databases">
        <authorList>
            <person name="Jaros S."/>
            <person name="Januszkiewicz K."/>
            <person name="Wedrychowicz H."/>
        </authorList>
    </citation>
    <scope>NUCLEOTIDE SEQUENCE [LARGE SCALE GENOMIC DNA]</scope>
    <source>
        <strain evidence="4 5">DSM 27063</strain>
    </source>
</reference>
<accession>A0A1M6FE02</accession>
<proteinExistence type="predicted"/>
<sequence>MEKLNEKLKRLRKQKGISQKQISDNAGISIAAYSNIESGTSKSISIEVGKGIARALDIPFVELFEIENSKLVTPELESQLKKYEKRINELEDTVEKNNKLIKYLEKENRDLYWKKSGLEIRDELKTIAQLKIKIENAENKIEKGAFTNALEINIDILKSNIDEIYSSGYFSKFDILQIILEYDEESYDLYEKGDNFVENWTKYLNQFFEISLEKVNKFLAVYEEKASRSG</sequence>
<gene>
    <name evidence="4" type="ORF">SAMN05444280_108136</name>
</gene>
<feature type="domain" description="HTH cro/C1-type" evidence="3">
    <location>
        <begin position="8"/>
        <end position="63"/>
    </location>
</feature>
<dbReference type="EMBL" id="FQZE01000008">
    <property type="protein sequence ID" value="SHI95950.1"/>
    <property type="molecule type" value="Genomic_DNA"/>
</dbReference>
<evidence type="ECO:0000313" key="4">
    <source>
        <dbReference type="EMBL" id="SHI95950.1"/>
    </source>
</evidence>
<dbReference type="InterPro" id="IPR001387">
    <property type="entry name" value="Cro/C1-type_HTH"/>
</dbReference>
<dbReference type="Pfam" id="PF01381">
    <property type="entry name" value="HTH_3"/>
    <property type="match status" value="1"/>
</dbReference>
<dbReference type="GO" id="GO:0003677">
    <property type="term" value="F:DNA binding"/>
    <property type="evidence" value="ECO:0007669"/>
    <property type="project" value="UniProtKB-KW"/>
</dbReference>
<dbReference type="PROSITE" id="PS50943">
    <property type="entry name" value="HTH_CROC1"/>
    <property type="match status" value="1"/>
</dbReference>
<dbReference type="STRING" id="1168035.SAMN05444280_108136"/>
<dbReference type="RefSeq" id="WP_073167875.1">
    <property type="nucleotide sequence ID" value="NZ_FQZE01000008.1"/>
</dbReference>
<keyword evidence="2" id="KW-0175">Coiled coil</keyword>
<keyword evidence="5" id="KW-1185">Reference proteome</keyword>
<dbReference type="Proteomes" id="UP000184050">
    <property type="component" value="Unassembled WGS sequence"/>
</dbReference>
<feature type="coiled-coil region" evidence="2">
    <location>
        <begin position="73"/>
        <end position="140"/>
    </location>
</feature>
<name>A0A1M6FE02_9BACT</name>
<dbReference type="AlphaFoldDB" id="A0A1M6FE02"/>
<dbReference type="SUPFAM" id="SSF47413">
    <property type="entry name" value="lambda repressor-like DNA-binding domains"/>
    <property type="match status" value="1"/>
</dbReference>
<evidence type="ECO:0000256" key="1">
    <source>
        <dbReference type="ARBA" id="ARBA00023125"/>
    </source>
</evidence>
<dbReference type="Gene3D" id="1.10.260.40">
    <property type="entry name" value="lambda repressor-like DNA-binding domains"/>
    <property type="match status" value="1"/>
</dbReference>
<dbReference type="InterPro" id="IPR010982">
    <property type="entry name" value="Lambda_DNA-bd_dom_sf"/>
</dbReference>
<dbReference type="PANTHER" id="PTHR46558:SF4">
    <property type="entry name" value="DNA-BIDING PHAGE PROTEIN"/>
    <property type="match status" value="1"/>
</dbReference>
<evidence type="ECO:0000313" key="5">
    <source>
        <dbReference type="Proteomes" id="UP000184050"/>
    </source>
</evidence>
<dbReference type="SMART" id="SM00530">
    <property type="entry name" value="HTH_XRE"/>
    <property type="match status" value="1"/>
</dbReference>
<evidence type="ECO:0000259" key="3">
    <source>
        <dbReference type="PROSITE" id="PS50943"/>
    </source>
</evidence>
<organism evidence="4 5">
    <name type="scientific">Tangfeifania diversioriginum</name>
    <dbReference type="NCBI Taxonomy" id="1168035"/>
    <lineage>
        <taxon>Bacteria</taxon>
        <taxon>Pseudomonadati</taxon>
        <taxon>Bacteroidota</taxon>
        <taxon>Bacteroidia</taxon>
        <taxon>Marinilabiliales</taxon>
        <taxon>Prolixibacteraceae</taxon>
        <taxon>Tangfeifania</taxon>
    </lineage>
</organism>
<dbReference type="OrthoDB" id="9812495at2"/>
<dbReference type="CDD" id="cd00093">
    <property type="entry name" value="HTH_XRE"/>
    <property type="match status" value="1"/>
</dbReference>
<protein>
    <submittedName>
        <fullName evidence="4">Transcriptional regulator, contains XRE-family HTH domain</fullName>
    </submittedName>
</protein>